<proteinExistence type="predicted"/>
<comment type="caution">
    <text evidence="1">The sequence shown here is derived from an EMBL/GenBank/DDBJ whole genome shotgun (WGS) entry which is preliminary data.</text>
</comment>
<name>A0ACB9PLV0_BAUVA</name>
<evidence type="ECO:0000313" key="1">
    <source>
        <dbReference type="EMBL" id="KAI4349515.1"/>
    </source>
</evidence>
<sequence length="77" mass="8970">MSSWKRKLVNVFSQDKAVGRIFEIGIGGRRKDFERKPRLNYSNGVSIPYPNRKEPHLQERSTPPRAAAGVDYKRIWI</sequence>
<accession>A0ACB9PLV0</accession>
<dbReference type="Proteomes" id="UP000828941">
    <property type="component" value="Chromosome 4"/>
</dbReference>
<protein>
    <submittedName>
        <fullName evidence="1">Uncharacterized protein</fullName>
    </submittedName>
</protein>
<dbReference type="EMBL" id="CM039429">
    <property type="protein sequence ID" value="KAI4349515.1"/>
    <property type="molecule type" value="Genomic_DNA"/>
</dbReference>
<keyword evidence="2" id="KW-1185">Reference proteome</keyword>
<evidence type="ECO:0000313" key="2">
    <source>
        <dbReference type="Proteomes" id="UP000828941"/>
    </source>
</evidence>
<reference evidence="1 2" key="1">
    <citation type="journal article" date="2022" name="DNA Res.">
        <title>Chromosomal-level genome assembly of the orchid tree Bauhinia variegata (Leguminosae; Cercidoideae) supports the allotetraploid origin hypothesis of Bauhinia.</title>
        <authorList>
            <person name="Zhong Y."/>
            <person name="Chen Y."/>
            <person name="Zheng D."/>
            <person name="Pang J."/>
            <person name="Liu Y."/>
            <person name="Luo S."/>
            <person name="Meng S."/>
            <person name="Qian L."/>
            <person name="Wei D."/>
            <person name="Dai S."/>
            <person name="Zhou R."/>
        </authorList>
    </citation>
    <scope>NUCLEOTIDE SEQUENCE [LARGE SCALE GENOMIC DNA]</scope>
    <source>
        <strain evidence="1">BV-YZ2020</strain>
    </source>
</reference>
<organism evidence="1 2">
    <name type="scientific">Bauhinia variegata</name>
    <name type="common">Purple orchid tree</name>
    <name type="synonym">Phanera variegata</name>
    <dbReference type="NCBI Taxonomy" id="167791"/>
    <lineage>
        <taxon>Eukaryota</taxon>
        <taxon>Viridiplantae</taxon>
        <taxon>Streptophyta</taxon>
        <taxon>Embryophyta</taxon>
        <taxon>Tracheophyta</taxon>
        <taxon>Spermatophyta</taxon>
        <taxon>Magnoliopsida</taxon>
        <taxon>eudicotyledons</taxon>
        <taxon>Gunneridae</taxon>
        <taxon>Pentapetalae</taxon>
        <taxon>rosids</taxon>
        <taxon>fabids</taxon>
        <taxon>Fabales</taxon>
        <taxon>Fabaceae</taxon>
        <taxon>Cercidoideae</taxon>
        <taxon>Cercideae</taxon>
        <taxon>Bauhiniinae</taxon>
        <taxon>Bauhinia</taxon>
    </lineage>
</organism>
<gene>
    <name evidence="1" type="ORF">L6164_010096</name>
</gene>